<dbReference type="PROSITE" id="PS50977">
    <property type="entry name" value="HTH_TETR_2"/>
    <property type="match status" value="1"/>
</dbReference>
<accession>A0ABP8PBJ8</accession>
<dbReference type="InterPro" id="IPR009057">
    <property type="entry name" value="Homeodomain-like_sf"/>
</dbReference>
<comment type="caution">
    <text evidence="4">The sequence shown here is derived from an EMBL/GenBank/DDBJ whole genome shotgun (WGS) entry which is preliminary data.</text>
</comment>
<dbReference type="Pfam" id="PF17940">
    <property type="entry name" value="TetR_C_31"/>
    <property type="match status" value="1"/>
</dbReference>
<dbReference type="EMBL" id="BAABGP010000012">
    <property type="protein sequence ID" value="GAA4484519.1"/>
    <property type="molecule type" value="Genomic_DNA"/>
</dbReference>
<evidence type="ECO:0000259" key="3">
    <source>
        <dbReference type="PROSITE" id="PS50977"/>
    </source>
</evidence>
<gene>
    <name evidence="4" type="ORF">GCM10023171_17520</name>
</gene>
<evidence type="ECO:0000256" key="1">
    <source>
        <dbReference type="ARBA" id="ARBA00023125"/>
    </source>
</evidence>
<feature type="domain" description="HTH tetR-type" evidence="3">
    <location>
        <begin position="6"/>
        <end position="66"/>
    </location>
</feature>
<dbReference type="InterPro" id="IPR001647">
    <property type="entry name" value="HTH_TetR"/>
</dbReference>
<reference evidence="5" key="1">
    <citation type="journal article" date="2019" name="Int. J. Syst. Evol. Microbiol.">
        <title>The Global Catalogue of Microorganisms (GCM) 10K type strain sequencing project: providing services to taxonomists for standard genome sequencing and annotation.</title>
        <authorList>
            <consortium name="The Broad Institute Genomics Platform"/>
            <consortium name="The Broad Institute Genome Sequencing Center for Infectious Disease"/>
            <person name="Wu L."/>
            <person name="Ma J."/>
        </authorList>
    </citation>
    <scope>NUCLEOTIDE SEQUENCE [LARGE SCALE GENOMIC DNA]</scope>
    <source>
        <strain evidence="5">JCM 17839</strain>
    </source>
</reference>
<evidence type="ECO:0000256" key="2">
    <source>
        <dbReference type="PROSITE-ProRule" id="PRU00335"/>
    </source>
</evidence>
<dbReference type="RefSeq" id="WP_345186170.1">
    <property type="nucleotide sequence ID" value="NZ_BAABGP010000012.1"/>
</dbReference>
<dbReference type="PANTHER" id="PTHR30055">
    <property type="entry name" value="HTH-TYPE TRANSCRIPTIONAL REGULATOR RUTR"/>
    <property type="match status" value="1"/>
</dbReference>
<evidence type="ECO:0000313" key="4">
    <source>
        <dbReference type="EMBL" id="GAA4484519.1"/>
    </source>
</evidence>
<dbReference type="Gene3D" id="1.10.357.10">
    <property type="entry name" value="Tetracycline Repressor, domain 2"/>
    <property type="match status" value="1"/>
</dbReference>
<feature type="DNA-binding region" description="H-T-H motif" evidence="2">
    <location>
        <begin position="29"/>
        <end position="48"/>
    </location>
</feature>
<keyword evidence="5" id="KW-1185">Reference proteome</keyword>
<organism evidence="4 5">
    <name type="scientific">Microbacterium panaciterrae</name>
    <dbReference type="NCBI Taxonomy" id="985759"/>
    <lineage>
        <taxon>Bacteria</taxon>
        <taxon>Bacillati</taxon>
        <taxon>Actinomycetota</taxon>
        <taxon>Actinomycetes</taxon>
        <taxon>Micrococcales</taxon>
        <taxon>Microbacteriaceae</taxon>
        <taxon>Microbacterium</taxon>
    </lineage>
</organism>
<protein>
    <submittedName>
        <fullName evidence="4">TetR family transcriptional regulator</fullName>
    </submittedName>
</protein>
<evidence type="ECO:0000313" key="5">
    <source>
        <dbReference type="Proteomes" id="UP001500731"/>
    </source>
</evidence>
<dbReference type="SUPFAM" id="SSF46689">
    <property type="entry name" value="Homeodomain-like"/>
    <property type="match status" value="1"/>
</dbReference>
<name>A0ABP8PBJ8_9MICO</name>
<keyword evidence="1 2" id="KW-0238">DNA-binding</keyword>
<dbReference type="InterPro" id="IPR041583">
    <property type="entry name" value="TetR_C_31"/>
</dbReference>
<dbReference type="Proteomes" id="UP001500731">
    <property type="component" value="Unassembled WGS sequence"/>
</dbReference>
<proteinExistence type="predicted"/>
<sequence>MAPRDPDRRQRIADAAVTVIERDGVLALSHRSVATEAGVPLGSTTYYFEDLDALLVAALERISDHELRVLDEWAATWDLTTQLEDALVSLVLGYTNTQRERSILEYEVHMLAYRRASLRPFGDRWETAFAELLRPVLAPEEVPIVIASFDATMLHGLGLAKPLNDEWARNYLRRILRAPQP</sequence>
<dbReference type="InterPro" id="IPR050109">
    <property type="entry name" value="HTH-type_TetR-like_transc_reg"/>
</dbReference>
<dbReference type="PANTHER" id="PTHR30055:SF231">
    <property type="entry name" value="TRANSCRIPTIONAL REGULATORY PROTEIN (PROBABLY DEOR-FAMILY)-RELATED"/>
    <property type="match status" value="1"/>
</dbReference>